<dbReference type="InterPro" id="IPR044925">
    <property type="entry name" value="His-Me_finger_sf"/>
</dbReference>
<reference evidence="2 3" key="1">
    <citation type="journal article" date="2007" name="BMC Genomics">
        <title>Comparison of genomes of three Xanthomonas oryzae bacteriophages.</title>
        <authorList>
            <person name="Lee C.N."/>
            <person name="Hu R.M."/>
            <person name="Chow T.Y."/>
            <person name="Lin J.W."/>
            <person name="Chen H.Y."/>
            <person name="Tseng Y.H."/>
            <person name="Weng S.F."/>
        </authorList>
    </citation>
    <scope>NUCLEOTIDE SEQUENCE</scope>
</reference>
<proteinExistence type="predicted"/>
<dbReference type="RefSeq" id="YP_001285725.1">
    <property type="nucleotide sequence ID" value="NC_009543.1"/>
</dbReference>
<dbReference type="KEGG" id="vg:5247069"/>
<accession>A5H1J9</accession>
<dbReference type="GeneID" id="5247069"/>
<dbReference type="Pfam" id="PF13392">
    <property type="entry name" value="HNH_3"/>
    <property type="match status" value="1"/>
</dbReference>
<protein>
    <submittedName>
        <fullName evidence="2">p58</fullName>
    </submittedName>
</protein>
<name>A5H1J9_9CAUD</name>
<dbReference type="InterPro" id="IPR003615">
    <property type="entry name" value="HNH_nuc"/>
</dbReference>
<dbReference type="SUPFAM" id="SSF54060">
    <property type="entry name" value="His-Me finger endonucleases"/>
    <property type="match status" value="1"/>
</dbReference>
<organism evidence="2 3">
    <name type="scientific">Xanthomonas phage Xop411</name>
    <dbReference type="NCBI Taxonomy" id="2913975"/>
    <lineage>
        <taxon>Viruses</taxon>
        <taxon>Duplodnaviria</taxon>
        <taxon>Heunggongvirae</taxon>
        <taxon>Uroviricota</taxon>
        <taxon>Caudoviricetes</taxon>
        <taxon>Xipdecavirus</taxon>
        <taxon>Xipdecavirus Xop411</taxon>
    </lineage>
</organism>
<feature type="domain" description="HNH nuclease" evidence="1">
    <location>
        <begin position="97"/>
        <end position="131"/>
    </location>
</feature>
<dbReference type="Proteomes" id="UP000001433">
    <property type="component" value="Segment"/>
</dbReference>
<dbReference type="EMBL" id="DQ777876">
    <property type="protein sequence ID" value="ABK00203.1"/>
    <property type="molecule type" value="Genomic_DNA"/>
</dbReference>
<keyword evidence="3" id="KW-1185">Reference proteome</keyword>
<evidence type="ECO:0000313" key="2">
    <source>
        <dbReference type="EMBL" id="ABK00203.1"/>
    </source>
</evidence>
<dbReference type="OrthoDB" id="21336at10239"/>
<evidence type="ECO:0000313" key="3">
    <source>
        <dbReference type="Proteomes" id="UP000001433"/>
    </source>
</evidence>
<evidence type="ECO:0000259" key="1">
    <source>
        <dbReference type="Pfam" id="PF13392"/>
    </source>
</evidence>
<sequence>MGEFVWVEGLSDKASKKRYLPKFRRQTPVKDRVHTVEQIRELFTYDPESGDLFWAKARQGVKVGQRAGTHKYLRVNLGVRVVYEPRYIKVMVRDVEYPAHILAWVLTHGVWPVELVHLDGNPTNNRLSNLAANNCKGSAARAVRLKNTHERMQKELDEAWDAAHAHHARYYSNE</sequence>